<keyword evidence="2" id="KW-1185">Reference proteome</keyword>
<dbReference type="EMBL" id="FMWL01000019">
    <property type="protein sequence ID" value="SCZ81521.1"/>
    <property type="molecule type" value="Genomic_DNA"/>
</dbReference>
<organism evidence="1 2">
    <name type="scientific">Acidaminobacter hydrogenoformans DSM 2784</name>
    <dbReference type="NCBI Taxonomy" id="1120920"/>
    <lineage>
        <taxon>Bacteria</taxon>
        <taxon>Bacillati</taxon>
        <taxon>Bacillota</taxon>
        <taxon>Clostridia</taxon>
        <taxon>Peptostreptococcales</taxon>
        <taxon>Acidaminobacteraceae</taxon>
        <taxon>Acidaminobacter</taxon>
    </lineage>
</organism>
<dbReference type="AlphaFoldDB" id="A0A1G5S724"/>
<accession>A0A1G5S724</accession>
<dbReference type="OrthoDB" id="9816190at2"/>
<dbReference type="Gene3D" id="3.40.109.40">
    <property type="match status" value="1"/>
</dbReference>
<dbReference type="STRING" id="1120920.SAMN03080599_02836"/>
<dbReference type="SUPFAM" id="SSF56507">
    <property type="entry name" value="Methionine synthase activation domain-like"/>
    <property type="match status" value="1"/>
</dbReference>
<proteinExistence type="predicted"/>
<dbReference type="Proteomes" id="UP000199208">
    <property type="component" value="Unassembled WGS sequence"/>
</dbReference>
<dbReference type="GO" id="GO:0008705">
    <property type="term" value="F:methionine synthase activity"/>
    <property type="evidence" value="ECO:0007669"/>
    <property type="project" value="InterPro"/>
</dbReference>
<evidence type="ECO:0008006" key="3">
    <source>
        <dbReference type="Google" id="ProtNLM"/>
    </source>
</evidence>
<protein>
    <recommendedName>
        <fullName evidence="3">Vitamin B12 dependent methionine synthase, activation domain</fullName>
    </recommendedName>
</protein>
<name>A0A1G5S724_9FIRM</name>
<evidence type="ECO:0000313" key="2">
    <source>
        <dbReference type="Proteomes" id="UP000199208"/>
    </source>
</evidence>
<sequence length="223" mass="24484">MIDRDEVLRYLGVRDKAQADPQTLAEVEALSSELEAKLSGRWIYNPFPVEKHTPDGVWLQGLSEPLMGKDIAKLLAPCDTVYLMACTLGPQAERLITLKSHLSPTAGLIADACASALTEAWCDKCEAEIRSRAGNLTFRYSPGYGDLSLKIQKPILEALVAHKRIGLSLSDSYLLTPRKSVVAILGVLPEVKGLEQEPSAKPHRCGLESCDLCPLKETCTRRR</sequence>
<gene>
    <name evidence="1" type="ORF">SAMN03080599_02836</name>
</gene>
<evidence type="ECO:0000313" key="1">
    <source>
        <dbReference type="EMBL" id="SCZ81521.1"/>
    </source>
</evidence>
<reference evidence="1 2" key="1">
    <citation type="submission" date="2016-10" db="EMBL/GenBank/DDBJ databases">
        <authorList>
            <person name="de Groot N.N."/>
        </authorList>
    </citation>
    <scope>NUCLEOTIDE SEQUENCE [LARGE SCALE GENOMIC DNA]</scope>
    <source>
        <strain evidence="1 2">DSM 2784</strain>
    </source>
</reference>
<dbReference type="InterPro" id="IPR037010">
    <property type="entry name" value="VitB12-dep_Met_synth_activ_sf"/>
</dbReference>
<dbReference type="RefSeq" id="WP_092592620.1">
    <property type="nucleotide sequence ID" value="NZ_FMWL01000019.1"/>
</dbReference>